<sequence>MYIPGSTDDLIFREDVAIYGPKDHQLIISKLNTRLGTLYYDAKTITLEPLPEIMLNEAEASPTPDVILFDNEALTTPIIIEICHTVGLKKDINKVIRLIDEDEYGILEGFVYDYKTENWLRYRKGDAGLMTQTSFSEVLHLDLNRMLA</sequence>
<dbReference type="EMBL" id="JACWZY010000013">
    <property type="protein sequence ID" value="MBD2702227.1"/>
    <property type="molecule type" value="Genomic_DNA"/>
</dbReference>
<reference evidence="1" key="1">
    <citation type="submission" date="2020-09" db="EMBL/GenBank/DDBJ databases">
        <authorList>
            <person name="Kim M.K."/>
        </authorList>
    </citation>
    <scope>NUCLEOTIDE SEQUENCE</scope>
    <source>
        <strain evidence="1">BT702</strain>
    </source>
</reference>
<dbReference type="RefSeq" id="WP_190888076.1">
    <property type="nucleotide sequence ID" value="NZ_JACWZY010000013.1"/>
</dbReference>
<gene>
    <name evidence="1" type="ORF">IC229_16360</name>
</gene>
<comment type="caution">
    <text evidence="1">The sequence shown here is derived from an EMBL/GenBank/DDBJ whole genome shotgun (WGS) entry which is preliminary data.</text>
</comment>
<proteinExistence type="predicted"/>
<protein>
    <submittedName>
        <fullName evidence="1">Uncharacterized protein</fullName>
    </submittedName>
</protein>
<name>A0A926Y1G3_9BACT</name>
<dbReference type="Gene3D" id="3.90.1570.20">
    <property type="match status" value="1"/>
</dbReference>
<organism evidence="1 2">
    <name type="scientific">Spirosoma profusum</name>
    <dbReference type="NCBI Taxonomy" id="2771354"/>
    <lineage>
        <taxon>Bacteria</taxon>
        <taxon>Pseudomonadati</taxon>
        <taxon>Bacteroidota</taxon>
        <taxon>Cytophagia</taxon>
        <taxon>Cytophagales</taxon>
        <taxon>Cytophagaceae</taxon>
        <taxon>Spirosoma</taxon>
    </lineage>
</organism>
<dbReference type="Proteomes" id="UP000598820">
    <property type="component" value="Unassembled WGS sequence"/>
</dbReference>
<accession>A0A926Y1G3</accession>
<evidence type="ECO:0000313" key="2">
    <source>
        <dbReference type="Proteomes" id="UP000598820"/>
    </source>
</evidence>
<dbReference type="AlphaFoldDB" id="A0A926Y1G3"/>
<evidence type="ECO:0000313" key="1">
    <source>
        <dbReference type="EMBL" id="MBD2702227.1"/>
    </source>
</evidence>
<keyword evidence="2" id="KW-1185">Reference proteome</keyword>